<evidence type="ECO:0000256" key="1">
    <source>
        <dbReference type="SAM" id="Phobius"/>
    </source>
</evidence>
<evidence type="ECO:0000313" key="2">
    <source>
        <dbReference type="EMBL" id="QEL51329.1"/>
    </source>
</evidence>
<feature type="transmembrane region" description="Helical" evidence="1">
    <location>
        <begin position="120"/>
        <end position="142"/>
    </location>
</feature>
<protein>
    <submittedName>
        <fullName evidence="2">NADH dehydrogenase subunit 6</fullName>
    </submittedName>
</protein>
<proteinExistence type="predicted"/>
<feature type="transmembrane region" description="Helical" evidence="1">
    <location>
        <begin position="49"/>
        <end position="69"/>
    </location>
</feature>
<keyword evidence="1" id="KW-1133">Transmembrane helix</keyword>
<gene>
    <name evidence="2" type="primary">nad6</name>
</gene>
<keyword evidence="1" id="KW-0472">Membrane</keyword>
<reference evidence="2" key="1">
    <citation type="submission" date="2019-07" db="EMBL/GenBank/DDBJ databases">
        <title>The Complete Mitochondrial Genome of the Caecal Fluke of Poultry, Postharmostomum commutatum, as the First Representative from the Superfamily Brachylaimoidea.</title>
        <authorList>
            <person name="Fu Y.-T."/>
            <person name="Jin Y.-C."/>
            <person name="Liu G.-H."/>
        </authorList>
    </citation>
    <scope>NUCLEOTIDE SEQUENCE</scope>
    <source>
        <strain evidence="2">Hunan</strain>
    </source>
</reference>
<feature type="transmembrane region" description="Helical" evidence="1">
    <location>
        <begin position="76"/>
        <end position="100"/>
    </location>
</feature>
<dbReference type="EMBL" id="MN200359">
    <property type="protein sequence ID" value="QEL51329.1"/>
    <property type="molecule type" value="Genomic_DNA"/>
</dbReference>
<sequence length="149" mass="16466">MLLSIVFSSYLTSLFVFAFVINPVVCCFLLLFSALCGGFGVYLVLGFSWYLALFYIIYVGGVYVLYIFVSVQSPNVGVFVGLNSVLFVLMVGCFLFTMFSLSVSISVAESSYFLVSEWDSLGYCYFCAALLFGLFLVSLVGANKSSFHR</sequence>
<organism evidence="2">
    <name type="scientific">Postharmostomum commutatum</name>
    <dbReference type="NCBI Taxonomy" id="2336775"/>
    <lineage>
        <taxon>Eukaryota</taxon>
        <taxon>Metazoa</taxon>
        <taxon>Spiralia</taxon>
        <taxon>Lophotrochozoa</taxon>
        <taxon>Platyhelminthes</taxon>
        <taxon>Trematoda</taxon>
        <taxon>Digenea</taxon>
        <taxon>Diplostomida</taxon>
        <taxon>Brachylaimoidea</taxon>
        <taxon>Brachylaimidae</taxon>
        <taxon>Postharmostomum</taxon>
    </lineage>
</organism>
<feature type="transmembrane region" description="Helical" evidence="1">
    <location>
        <begin position="12"/>
        <end position="43"/>
    </location>
</feature>
<name>A0A5C1D5U7_9TREM</name>
<accession>A0A5C1D5U7</accession>
<geneLocation type="mitochondrion" evidence="2"/>
<keyword evidence="1" id="KW-0812">Transmembrane</keyword>
<keyword evidence="2" id="KW-0496">Mitochondrion</keyword>
<dbReference type="AlphaFoldDB" id="A0A5C1D5U7"/>